<sequence length="152" mass="16760">MSFNNQSAKHTNLPAILAGLGALPFLASSLFLTLGVYNLPLLGNTAEILRSYSLAIAVFMCGIHWGQYLQDTQARNLNLLMVSNALTLVCWLGFLMASFVAYFVIVIAVFLALLWVDYRLYQGGRITSRYFKMRLAVTAVVCASLALPLSFI</sequence>
<reference evidence="3" key="1">
    <citation type="submission" date="2016-07" db="EMBL/GenBank/DDBJ databases">
        <authorList>
            <person name="Florea S."/>
            <person name="Webb J.S."/>
            <person name="Jaromczyk J."/>
            <person name="Schardl C.L."/>
        </authorList>
    </citation>
    <scope>NUCLEOTIDE SEQUENCE [LARGE SCALE GENOMIC DNA]</scope>
    <source>
        <strain evidence="3">KCTC 42131</strain>
    </source>
</reference>
<feature type="transmembrane region" description="Helical" evidence="1">
    <location>
        <begin position="77"/>
        <end position="94"/>
    </location>
</feature>
<dbReference type="AlphaFoldDB" id="A0A1E8CMI5"/>
<feature type="transmembrane region" description="Helical" evidence="1">
    <location>
        <begin position="48"/>
        <end position="65"/>
    </location>
</feature>
<gene>
    <name evidence="2" type="ORF">PHACT_10505</name>
</gene>
<keyword evidence="1" id="KW-0472">Membrane</keyword>
<feature type="transmembrane region" description="Helical" evidence="1">
    <location>
        <begin position="100"/>
        <end position="121"/>
    </location>
</feature>
<accession>A0A1E8CMI5</accession>
<dbReference type="Pfam" id="PF11911">
    <property type="entry name" value="DUF3429"/>
    <property type="match status" value="1"/>
</dbReference>
<evidence type="ECO:0000313" key="2">
    <source>
        <dbReference type="EMBL" id="OFE13515.1"/>
    </source>
</evidence>
<dbReference type="InterPro" id="IPR021836">
    <property type="entry name" value="DUF3429"/>
</dbReference>
<dbReference type="EMBL" id="MASR01000001">
    <property type="protein sequence ID" value="OFE13515.1"/>
    <property type="molecule type" value="Genomic_DNA"/>
</dbReference>
<proteinExistence type="predicted"/>
<keyword evidence="3" id="KW-1185">Reference proteome</keyword>
<evidence type="ECO:0008006" key="4">
    <source>
        <dbReference type="Google" id="ProtNLM"/>
    </source>
</evidence>
<evidence type="ECO:0000313" key="3">
    <source>
        <dbReference type="Proteomes" id="UP000175669"/>
    </source>
</evidence>
<dbReference type="RefSeq" id="WP_070117732.1">
    <property type="nucleotide sequence ID" value="NZ_MASR01000001.1"/>
</dbReference>
<feature type="transmembrane region" description="Helical" evidence="1">
    <location>
        <begin position="133"/>
        <end position="151"/>
    </location>
</feature>
<dbReference type="STRING" id="1524254.PHACT_10505"/>
<name>A0A1E8CMI5_9GAMM</name>
<keyword evidence="1" id="KW-0812">Transmembrane</keyword>
<dbReference type="OrthoDB" id="8591832at2"/>
<feature type="transmembrane region" description="Helical" evidence="1">
    <location>
        <begin position="12"/>
        <end position="36"/>
    </location>
</feature>
<evidence type="ECO:0000256" key="1">
    <source>
        <dbReference type="SAM" id="Phobius"/>
    </source>
</evidence>
<dbReference type="Proteomes" id="UP000175669">
    <property type="component" value="Unassembled WGS sequence"/>
</dbReference>
<organism evidence="2 3">
    <name type="scientific">Pseudohongiella acticola</name>
    <dbReference type="NCBI Taxonomy" id="1524254"/>
    <lineage>
        <taxon>Bacteria</taxon>
        <taxon>Pseudomonadati</taxon>
        <taxon>Pseudomonadota</taxon>
        <taxon>Gammaproteobacteria</taxon>
        <taxon>Pseudomonadales</taxon>
        <taxon>Pseudohongiellaceae</taxon>
        <taxon>Pseudohongiella</taxon>
    </lineage>
</organism>
<keyword evidence="1" id="KW-1133">Transmembrane helix</keyword>
<comment type="caution">
    <text evidence="2">The sequence shown here is derived from an EMBL/GenBank/DDBJ whole genome shotgun (WGS) entry which is preliminary data.</text>
</comment>
<dbReference type="PANTHER" id="PTHR15887:SF1">
    <property type="entry name" value="TRANSMEMBRANE PROTEIN 69"/>
    <property type="match status" value="1"/>
</dbReference>
<protein>
    <recommendedName>
        <fullName evidence="4">DUF3429 domain-containing protein</fullName>
    </recommendedName>
</protein>
<dbReference type="PANTHER" id="PTHR15887">
    <property type="entry name" value="TRANSMEMBRANE PROTEIN 69"/>
    <property type="match status" value="1"/>
</dbReference>